<dbReference type="InterPro" id="IPR050904">
    <property type="entry name" value="Adhesion/Biosynth-related"/>
</dbReference>
<organism evidence="3 4">
    <name type="scientific">Artemia franciscana</name>
    <name type="common">Brine shrimp</name>
    <name type="synonym">Artemia sanfranciscana</name>
    <dbReference type="NCBI Taxonomy" id="6661"/>
    <lineage>
        <taxon>Eukaryota</taxon>
        <taxon>Metazoa</taxon>
        <taxon>Ecdysozoa</taxon>
        <taxon>Arthropoda</taxon>
        <taxon>Crustacea</taxon>
        <taxon>Branchiopoda</taxon>
        <taxon>Anostraca</taxon>
        <taxon>Artemiidae</taxon>
        <taxon>Artemia</taxon>
    </lineage>
</organism>
<dbReference type="FunFam" id="2.30.180.10:FF:000032">
    <property type="entry name" value="Fasciclin domain-containing protein, putative"/>
    <property type="match status" value="1"/>
</dbReference>
<comment type="caution">
    <text evidence="3">The sequence shown here is derived from an EMBL/GenBank/DDBJ whole genome shotgun (WGS) entry which is preliminary data.</text>
</comment>
<dbReference type="EMBL" id="JAVRJZ010000081">
    <property type="protein sequence ID" value="KAK2703671.1"/>
    <property type="molecule type" value="Genomic_DNA"/>
</dbReference>
<feature type="domain" description="FAS1" evidence="2">
    <location>
        <begin position="163"/>
        <end position="291"/>
    </location>
</feature>
<dbReference type="PANTHER" id="PTHR10900:SF77">
    <property type="entry name" value="FI19380P1"/>
    <property type="match status" value="1"/>
</dbReference>
<evidence type="ECO:0000256" key="1">
    <source>
        <dbReference type="SAM" id="SignalP"/>
    </source>
</evidence>
<evidence type="ECO:0000259" key="2">
    <source>
        <dbReference type="PROSITE" id="PS50213"/>
    </source>
</evidence>
<dbReference type="PANTHER" id="PTHR10900">
    <property type="entry name" value="PERIOSTIN-RELATED"/>
    <property type="match status" value="1"/>
</dbReference>
<feature type="signal peptide" evidence="1">
    <location>
        <begin position="1"/>
        <end position="16"/>
    </location>
</feature>
<accession>A0AA88HA21</accession>
<feature type="domain" description="FAS1" evidence="2">
    <location>
        <begin position="30"/>
        <end position="156"/>
    </location>
</feature>
<proteinExistence type="predicted"/>
<sequence>MSKLTVLFLCIAVAMATPLTRVKARHQPKHGNLLQELEDVGCFVMSDLMIQANYIDILTGTDIYTIFPPEDAAFDQALIDSLMADPELLTTFLNFHMSAGNITLGTFVNDATVTTLQGSTVRTNVYGSTFTIDGAAITLPDEWADNGMVQVINRVNFPIPAGNIPEVLTADAEGRFTTLLTAVEVAGLGETLAGGPFTLFAPTNAAFEALPEGVLDGLLADPEALGQVLLGHVAPSTVFAAGVVSGTLQSAAGDNLVIVANPDGVTVDGANVIQTDLVAFNGVVHVIDAVI</sequence>
<keyword evidence="4" id="KW-1185">Reference proteome</keyword>
<dbReference type="InterPro" id="IPR036378">
    <property type="entry name" value="FAS1_dom_sf"/>
</dbReference>
<gene>
    <name evidence="3" type="ORF">QYM36_017967</name>
</gene>
<protein>
    <recommendedName>
        <fullName evidence="2">FAS1 domain-containing protein</fullName>
    </recommendedName>
</protein>
<dbReference type="SMART" id="SM00554">
    <property type="entry name" value="FAS1"/>
    <property type="match status" value="2"/>
</dbReference>
<dbReference type="Pfam" id="PF02469">
    <property type="entry name" value="Fasciclin"/>
    <property type="match status" value="2"/>
</dbReference>
<evidence type="ECO:0000313" key="3">
    <source>
        <dbReference type="EMBL" id="KAK2703671.1"/>
    </source>
</evidence>
<keyword evidence="1" id="KW-0732">Signal</keyword>
<dbReference type="PROSITE" id="PS50213">
    <property type="entry name" value="FAS1"/>
    <property type="match status" value="2"/>
</dbReference>
<reference evidence="3" key="1">
    <citation type="submission" date="2023-07" db="EMBL/GenBank/DDBJ databases">
        <title>Chromosome-level genome assembly of Artemia franciscana.</title>
        <authorList>
            <person name="Jo E."/>
        </authorList>
    </citation>
    <scope>NUCLEOTIDE SEQUENCE</scope>
    <source>
        <tissue evidence="3">Whole body</tissue>
    </source>
</reference>
<dbReference type="InterPro" id="IPR000782">
    <property type="entry name" value="FAS1_domain"/>
</dbReference>
<evidence type="ECO:0000313" key="4">
    <source>
        <dbReference type="Proteomes" id="UP001187531"/>
    </source>
</evidence>
<dbReference type="AlphaFoldDB" id="A0AA88HA21"/>
<feature type="chain" id="PRO_5041650308" description="FAS1 domain-containing protein" evidence="1">
    <location>
        <begin position="17"/>
        <end position="291"/>
    </location>
</feature>
<dbReference type="Gene3D" id="2.30.180.10">
    <property type="entry name" value="FAS1 domain"/>
    <property type="match status" value="2"/>
</dbReference>
<dbReference type="GO" id="GO:0005615">
    <property type="term" value="C:extracellular space"/>
    <property type="evidence" value="ECO:0007669"/>
    <property type="project" value="TreeGrafter"/>
</dbReference>
<dbReference type="SUPFAM" id="SSF82153">
    <property type="entry name" value="FAS1 domain"/>
    <property type="match status" value="2"/>
</dbReference>
<name>A0AA88HA21_ARTSF</name>
<dbReference type="Proteomes" id="UP001187531">
    <property type="component" value="Unassembled WGS sequence"/>
</dbReference>